<accession>A0A6G1DJ32</accession>
<organism evidence="2 3">
    <name type="scientific">Oryza meyeriana var. granulata</name>
    <dbReference type="NCBI Taxonomy" id="110450"/>
    <lineage>
        <taxon>Eukaryota</taxon>
        <taxon>Viridiplantae</taxon>
        <taxon>Streptophyta</taxon>
        <taxon>Embryophyta</taxon>
        <taxon>Tracheophyta</taxon>
        <taxon>Spermatophyta</taxon>
        <taxon>Magnoliopsida</taxon>
        <taxon>Liliopsida</taxon>
        <taxon>Poales</taxon>
        <taxon>Poaceae</taxon>
        <taxon>BOP clade</taxon>
        <taxon>Oryzoideae</taxon>
        <taxon>Oryzeae</taxon>
        <taxon>Oryzinae</taxon>
        <taxon>Oryza</taxon>
        <taxon>Oryza meyeriana</taxon>
    </lineage>
</organism>
<keyword evidence="3" id="KW-1185">Reference proteome</keyword>
<gene>
    <name evidence="2" type="ORF">E2562_014068</name>
</gene>
<evidence type="ECO:0000313" key="3">
    <source>
        <dbReference type="Proteomes" id="UP000479710"/>
    </source>
</evidence>
<feature type="region of interest" description="Disordered" evidence="1">
    <location>
        <begin position="170"/>
        <end position="196"/>
    </location>
</feature>
<evidence type="ECO:0000256" key="1">
    <source>
        <dbReference type="SAM" id="MobiDB-lite"/>
    </source>
</evidence>
<reference evidence="2 3" key="1">
    <citation type="submission" date="2019-11" db="EMBL/GenBank/DDBJ databases">
        <title>Whole genome sequence of Oryza granulata.</title>
        <authorList>
            <person name="Li W."/>
        </authorList>
    </citation>
    <scope>NUCLEOTIDE SEQUENCE [LARGE SCALE GENOMIC DNA]</scope>
    <source>
        <strain evidence="3">cv. Menghai</strain>
        <tissue evidence="2">Leaf</tissue>
    </source>
</reference>
<evidence type="ECO:0000313" key="2">
    <source>
        <dbReference type="EMBL" id="KAF0912429.1"/>
    </source>
</evidence>
<sequence>MVFSGGSGTACWGFLYSCPLNALIAGQPYGGKMGLLAAGANFTSKLSVDMIAGAGGDKSGDGRQVKLWVNAAEGRSVFRSASAARFSGYGMVPRAAASSLTRAGTASRTRGRSVAVVGAVSWRWPPTSASTAQQLALDRWSSLRASLSVFLHFGLCCALSVSRPAPAAARGRRRCSGYPPVDQGTHTPGSQPYAPAIGPEGDDIDMIALLFPVDRVVRRVQRRAAAYLIWHL</sequence>
<proteinExistence type="predicted"/>
<dbReference type="Proteomes" id="UP000479710">
    <property type="component" value="Unassembled WGS sequence"/>
</dbReference>
<comment type="caution">
    <text evidence="2">The sequence shown here is derived from an EMBL/GenBank/DDBJ whole genome shotgun (WGS) entry which is preliminary data.</text>
</comment>
<dbReference type="AlphaFoldDB" id="A0A6G1DJ32"/>
<name>A0A6G1DJ32_9ORYZ</name>
<protein>
    <submittedName>
        <fullName evidence="2">Uncharacterized protein</fullName>
    </submittedName>
</protein>
<dbReference type="EMBL" id="SPHZ02000006">
    <property type="protein sequence ID" value="KAF0912429.1"/>
    <property type="molecule type" value="Genomic_DNA"/>
</dbReference>